<reference evidence="1 2" key="1">
    <citation type="submission" date="2019-03" db="EMBL/GenBank/DDBJ databases">
        <title>Genome sequence of Lentibacillus salicampi ATCC BAA-719.</title>
        <authorList>
            <person name="Maclea K.S."/>
            <person name="Simoes Junior M."/>
        </authorList>
    </citation>
    <scope>NUCLEOTIDE SEQUENCE [LARGE SCALE GENOMIC DNA]</scope>
    <source>
        <strain evidence="1 2">ATCC BAA-719</strain>
    </source>
</reference>
<accession>A0A4Y9AES2</accession>
<organism evidence="1 2">
    <name type="scientific">Lentibacillus salicampi</name>
    <dbReference type="NCBI Taxonomy" id="175306"/>
    <lineage>
        <taxon>Bacteria</taxon>
        <taxon>Bacillati</taxon>
        <taxon>Bacillota</taxon>
        <taxon>Bacilli</taxon>
        <taxon>Bacillales</taxon>
        <taxon>Bacillaceae</taxon>
        <taxon>Lentibacillus</taxon>
    </lineage>
</organism>
<dbReference type="RefSeq" id="WP_135109097.1">
    <property type="nucleotide sequence ID" value="NZ_SRHY01000004.1"/>
</dbReference>
<sequence length="92" mass="10872">MVKFITANSKAENIRKRDFKNALSDMADQLRLMDQKITVAADNSIEQEFQSHQQELYHSIYTLNKLQQNPQLKRKELVHNRFIPDQADKRLS</sequence>
<protein>
    <submittedName>
        <fullName evidence="1">Uncharacterized protein</fullName>
    </submittedName>
</protein>
<dbReference type="Proteomes" id="UP000298484">
    <property type="component" value="Unassembled WGS sequence"/>
</dbReference>
<evidence type="ECO:0000313" key="2">
    <source>
        <dbReference type="Proteomes" id="UP000298484"/>
    </source>
</evidence>
<name>A0A4Y9AES2_9BACI</name>
<dbReference type="OrthoDB" id="2971001at2"/>
<keyword evidence="2" id="KW-1185">Reference proteome</keyword>
<proteinExistence type="predicted"/>
<comment type="caution">
    <text evidence="1">The sequence shown here is derived from an EMBL/GenBank/DDBJ whole genome shotgun (WGS) entry which is preliminary data.</text>
</comment>
<evidence type="ECO:0000313" key="1">
    <source>
        <dbReference type="EMBL" id="TFJ93842.1"/>
    </source>
</evidence>
<dbReference type="EMBL" id="SRHY01000004">
    <property type="protein sequence ID" value="TFJ93842.1"/>
    <property type="molecule type" value="Genomic_DNA"/>
</dbReference>
<dbReference type="AlphaFoldDB" id="A0A4Y9AES2"/>
<gene>
    <name evidence="1" type="ORF">E4U82_05635</name>
</gene>